<name>G3H871_CRIGR</name>
<organism evidence="1 2">
    <name type="scientific">Cricetulus griseus</name>
    <name type="common">Chinese hamster</name>
    <name type="synonym">Cricetulus barabensis griseus</name>
    <dbReference type="NCBI Taxonomy" id="10029"/>
    <lineage>
        <taxon>Eukaryota</taxon>
        <taxon>Metazoa</taxon>
        <taxon>Chordata</taxon>
        <taxon>Craniata</taxon>
        <taxon>Vertebrata</taxon>
        <taxon>Euteleostomi</taxon>
        <taxon>Mammalia</taxon>
        <taxon>Eutheria</taxon>
        <taxon>Euarchontoglires</taxon>
        <taxon>Glires</taxon>
        <taxon>Rodentia</taxon>
        <taxon>Myomorpha</taxon>
        <taxon>Muroidea</taxon>
        <taxon>Cricetidae</taxon>
        <taxon>Cricetinae</taxon>
        <taxon>Cricetulus</taxon>
    </lineage>
</organism>
<dbReference type="Proteomes" id="UP000001075">
    <property type="component" value="Unassembled WGS sequence"/>
</dbReference>
<evidence type="ECO:0000313" key="2">
    <source>
        <dbReference type="Proteomes" id="UP000001075"/>
    </source>
</evidence>
<proteinExistence type="predicted"/>
<dbReference type="EMBL" id="JH000208">
    <property type="protein sequence ID" value="EGW09377.1"/>
    <property type="molecule type" value="Genomic_DNA"/>
</dbReference>
<dbReference type="AlphaFoldDB" id="G3H871"/>
<protein>
    <submittedName>
        <fullName evidence="1">Uncharacterized protein</fullName>
    </submittedName>
</protein>
<dbReference type="InParanoid" id="G3H871"/>
<reference evidence="2" key="1">
    <citation type="journal article" date="2011" name="Nat. Biotechnol.">
        <title>The genomic sequence of the Chinese hamster ovary (CHO)-K1 cell line.</title>
        <authorList>
            <person name="Xu X."/>
            <person name="Nagarajan H."/>
            <person name="Lewis N.E."/>
            <person name="Pan S."/>
            <person name="Cai Z."/>
            <person name="Liu X."/>
            <person name="Chen W."/>
            <person name="Xie M."/>
            <person name="Wang W."/>
            <person name="Hammond S."/>
            <person name="Andersen M.R."/>
            <person name="Neff N."/>
            <person name="Passarelli B."/>
            <person name="Koh W."/>
            <person name="Fan H.C."/>
            <person name="Wang J."/>
            <person name="Gui Y."/>
            <person name="Lee K.H."/>
            <person name="Betenbaugh M.J."/>
            <person name="Quake S.R."/>
            <person name="Famili I."/>
            <person name="Palsson B.O."/>
            <person name="Wang J."/>
        </authorList>
    </citation>
    <scope>NUCLEOTIDE SEQUENCE [LARGE SCALE GENOMIC DNA]</scope>
    <source>
        <strain evidence="2">CHO K1 cell line</strain>
    </source>
</reference>
<evidence type="ECO:0000313" key="1">
    <source>
        <dbReference type="EMBL" id="EGW09377.1"/>
    </source>
</evidence>
<gene>
    <name evidence="1" type="ORF">I79_006569</name>
</gene>
<sequence>MDSTQVGIFKKANQIGLTCLLQSTNSCTLEAQICFEVLSNFSNQTLEGELANQKFSGFLIASDFTLVPQYQACNDEVFFTPPVEGTLLRAAFVASCFLRALPQVDLHYDG</sequence>
<accession>G3H871</accession>